<gene>
    <name evidence="2" type="ORF">SAMN02744124_00678</name>
</gene>
<keyword evidence="2" id="KW-0645">Protease</keyword>
<comment type="caution">
    <text evidence="2">The sequence shown here is derived from an EMBL/GenBank/DDBJ whole genome shotgun (WGS) entry which is preliminary data.</text>
</comment>
<reference evidence="2 3" key="1">
    <citation type="submission" date="2017-04" db="EMBL/GenBank/DDBJ databases">
        <authorList>
            <person name="Varghese N."/>
            <person name="Submissions S."/>
        </authorList>
    </citation>
    <scope>NUCLEOTIDE SEQUENCE [LARGE SCALE GENOMIC DNA]</scope>
    <source>
        <strain evidence="2 3">J12</strain>
    </source>
</reference>
<dbReference type="SUPFAM" id="SSF53187">
    <property type="entry name" value="Zn-dependent exopeptidases"/>
    <property type="match status" value="1"/>
</dbReference>
<dbReference type="Gene3D" id="3.50.30.30">
    <property type="match status" value="1"/>
</dbReference>
<proteinExistence type="predicted"/>
<dbReference type="Pfam" id="PF04389">
    <property type="entry name" value="Peptidase_M28"/>
    <property type="match status" value="1"/>
</dbReference>
<dbReference type="PANTHER" id="PTHR12147">
    <property type="entry name" value="METALLOPEPTIDASE M28 FAMILY MEMBER"/>
    <property type="match status" value="1"/>
</dbReference>
<dbReference type="Proteomes" id="UP000192939">
    <property type="component" value="Unassembled WGS sequence"/>
</dbReference>
<dbReference type="PANTHER" id="PTHR12147:SF26">
    <property type="entry name" value="PEPTIDASE M28 DOMAIN-CONTAINING PROTEIN"/>
    <property type="match status" value="1"/>
</dbReference>
<feature type="domain" description="Peptidase M28" evidence="1">
    <location>
        <begin position="225"/>
        <end position="422"/>
    </location>
</feature>
<evidence type="ECO:0000313" key="2">
    <source>
        <dbReference type="EMBL" id="SME99130.1"/>
    </source>
</evidence>
<dbReference type="RefSeq" id="WP_176221890.1">
    <property type="nucleotide sequence ID" value="NZ_FXAE01000004.1"/>
</dbReference>
<keyword evidence="2" id="KW-0378">Hydrolase</keyword>
<accession>A0ABY1LTW6</accession>
<keyword evidence="2" id="KW-0031">Aminopeptidase</keyword>
<dbReference type="InterPro" id="IPR045175">
    <property type="entry name" value="M28_fam"/>
</dbReference>
<evidence type="ECO:0000313" key="3">
    <source>
        <dbReference type="Proteomes" id="UP000192939"/>
    </source>
</evidence>
<dbReference type="EMBL" id="FXAE01000004">
    <property type="protein sequence ID" value="SME99130.1"/>
    <property type="molecule type" value="Genomic_DNA"/>
</dbReference>
<dbReference type="Gene3D" id="3.40.630.10">
    <property type="entry name" value="Zn peptidases"/>
    <property type="match status" value="1"/>
</dbReference>
<name>A0ABY1LTW6_9BACL</name>
<sequence>MRNTSSINLSAIIVLILLAIALLLSGCFYASPATEEFGVETTVKELSSPKLLGRLTGTDGNLKAQSLIENHFKSLGLKPLFSDSYLQSYSHTMFQPDKQEFTLNFHLEDGSVRRLTYGKDFMEQRVNERFHTVSPLSFDLQDSHIEQKIAIIEDSAKLSQAYEHKPLAILKRSDTFMKLLPEPSDGVPVLQISPDTADWLNHHRKEVRNVEIGMKLHAEEITASNVVGYLPGTQSEEHRHAIVLSAHFDHVGWVGTGKDKTIYQGSLDNASGVSALLQLASILDTVSAAEFESDLIFAAFNGEESGMQGSKAFVKQLSDKYDHVYNINIDCLGLKNGNRMLLVGNPSSPLLSALNTYMTKRGISSTTEGTYGGSDHLSFLESGFEAVTITQENIQGFHTTDDTPDHLDFKLLDQYVEVLSNFILEQGDSPEFVHGDQTVQSQISPLMSEQQATMSELLEQAEKERESLRLGEYKLIGPDEQPLLVIGSNETFTDKSSAEQAVVGLMLPAKIGEYAFGSAIVNLTFPNTETNDFNGTELNKVYKYKSEITTEDIEGLGLIYKDDHGRGVSISIRRTKFDFEGQNISESKKIYNGHEYTVIYTPEYVILSTEANVRGQQYFLQIYGGKDHQVGGEGTSFVFNWTSEDLPLALKWTDGIDWGALIEGMGI</sequence>
<dbReference type="GO" id="GO:0004177">
    <property type="term" value="F:aminopeptidase activity"/>
    <property type="evidence" value="ECO:0007669"/>
    <property type="project" value="UniProtKB-KW"/>
</dbReference>
<dbReference type="PROSITE" id="PS51257">
    <property type="entry name" value="PROKAR_LIPOPROTEIN"/>
    <property type="match status" value="1"/>
</dbReference>
<keyword evidence="3" id="KW-1185">Reference proteome</keyword>
<organism evidence="2 3">
    <name type="scientific">Paenibacillus barengoltzii J12</name>
    <dbReference type="NCBI Taxonomy" id="935846"/>
    <lineage>
        <taxon>Bacteria</taxon>
        <taxon>Bacillati</taxon>
        <taxon>Bacillota</taxon>
        <taxon>Bacilli</taxon>
        <taxon>Bacillales</taxon>
        <taxon>Paenibacillaceae</taxon>
        <taxon>Paenibacillus</taxon>
    </lineage>
</organism>
<protein>
    <submittedName>
        <fullName evidence="2">Predicted aminopeptidases</fullName>
    </submittedName>
</protein>
<evidence type="ECO:0000259" key="1">
    <source>
        <dbReference type="Pfam" id="PF04389"/>
    </source>
</evidence>
<dbReference type="InterPro" id="IPR007484">
    <property type="entry name" value="Peptidase_M28"/>
</dbReference>